<evidence type="ECO:0000313" key="12">
    <source>
        <dbReference type="Proteomes" id="UP000075670"/>
    </source>
</evidence>
<dbReference type="InterPro" id="IPR006139">
    <property type="entry name" value="D-isomer_2_OHA_DH_cat_dom"/>
</dbReference>
<dbReference type="PANTHER" id="PTHR42789">
    <property type="entry name" value="D-ISOMER SPECIFIC 2-HYDROXYACID DEHYDROGENASE FAMILY PROTEIN (AFU_ORTHOLOGUE AFUA_6G10090)"/>
    <property type="match status" value="1"/>
</dbReference>
<evidence type="ECO:0000256" key="6">
    <source>
        <dbReference type="ARBA" id="ARBA00030455"/>
    </source>
</evidence>
<evidence type="ECO:0000256" key="5">
    <source>
        <dbReference type="ARBA" id="ARBA00023027"/>
    </source>
</evidence>
<keyword evidence="11" id="KW-0670">Pyruvate</keyword>
<evidence type="ECO:0000256" key="3">
    <source>
        <dbReference type="ARBA" id="ARBA00013001"/>
    </source>
</evidence>
<dbReference type="InterPro" id="IPR050857">
    <property type="entry name" value="D-2-hydroxyacid_DH"/>
</dbReference>
<evidence type="ECO:0000256" key="7">
    <source>
        <dbReference type="ARBA" id="ARBA00048126"/>
    </source>
</evidence>
<dbReference type="CDD" id="cd12173">
    <property type="entry name" value="PGDH_4"/>
    <property type="match status" value="1"/>
</dbReference>
<dbReference type="SUPFAM" id="SSF51735">
    <property type="entry name" value="NAD(P)-binding Rossmann-fold domains"/>
    <property type="match status" value="1"/>
</dbReference>
<evidence type="ECO:0000256" key="8">
    <source>
        <dbReference type="RuleBase" id="RU003719"/>
    </source>
</evidence>
<keyword evidence="4 8" id="KW-0560">Oxidoreductase</keyword>
<dbReference type="PATRIC" id="fig|1122241.3.peg.3246"/>
<proteinExistence type="inferred from homology"/>
<dbReference type="Proteomes" id="UP000075670">
    <property type="component" value="Unassembled WGS sequence"/>
</dbReference>
<dbReference type="RefSeq" id="WP_062286180.1">
    <property type="nucleotide sequence ID" value="NZ_LTBC01000031.1"/>
</dbReference>
<dbReference type="OrthoDB" id="9805416at2"/>
<dbReference type="Pfam" id="PF00389">
    <property type="entry name" value="2-Hacid_dh"/>
    <property type="match status" value="1"/>
</dbReference>
<name>A0A151ASJ2_9FIRM</name>
<dbReference type="InterPro" id="IPR006140">
    <property type="entry name" value="D-isomer_DH_NAD-bd"/>
</dbReference>
<reference evidence="11 12" key="1">
    <citation type="submission" date="2016-02" db="EMBL/GenBank/DDBJ databases">
        <title>Genome sequence of Moorella mulderi DSM 14980.</title>
        <authorList>
            <person name="Poehlein A."/>
            <person name="Daniel R."/>
        </authorList>
    </citation>
    <scope>NUCLEOTIDE SEQUENCE [LARGE SCALE GENOMIC DNA]</scope>
    <source>
        <strain evidence="11 12">DSM 14980</strain>
    </source>
</reference>
<comment type="function">
    <text evidence="1">Catalyzes the reversible oxidation of 3-phospho-D-glycerate to 3-phosphonooxypyruvate, the first step of the phosphorylated L-serine biosynthesis pathway. Also catalyzes the reversible oxidation of 2-hydroxyglutarate to 2-oxoglutarate.</text>
</comment>
<keyword evidence="12" id="KW-1185">Reference proteome</keyword>
<gene>
    <name evidence="11" type="ORF">MOMUL_30390</name>
</gene>
<dbReference type="PROSITE" id="PS00670">
    <property type="entry name" value="D_2_HYDROXYACID_DH_2"/>
    <property type="match status" value="1"/>
</dbReference>
<evidence type="ECO:0000256" key="2">
    <source>
        <dbReference type="ARBA" id="ARBA00005854"/>
    </source>
</evidence>
<keyword evidence="5" id="KW-0520">NAD</keyword>
<evidence type="ECO:0000256" key="4">
    <source>
        <dbReference type="ARBA" id="ARBA00023002"/>
    </source>
</evidence>
<dbReference type="InterPro" id="IPR036291">
    <property type="entry name" value="NAD(P)-bd_dom_sf"/>
</dbReference>
<dbReference type="AlphaFoldDB" id="A0A151ASJ2"/>
<dbReference type="Pfam" id="PF02826">
    <property type="entry name" value="2-Hacid_dh_C"/>
    <property type="match status" value="1"/>
</dbReference>
<protein>
    <recommendedName>
        <fullName evidence="6">2-oxoglutarate reductase</fullName>
        <ecNumber evidence="3">1.1.1.399</ecNumber>
    </recommendedName>
    <alternativeName>
        <fullName evidence="6">2-oxoglutarate reductase</fullName>
    </alternativeName>
</protein>
<dbReference type="InterPro" id="IPR029753">
    <property type="entry name" value="D-isomer_DH_CS"/>
</dbReference>
<comment type="caution">
    <text evidence="11">The sequence shown here is derived from an EMBL/GenBank/DDBJ whole genome shotgun (WGS) entry which is preliminary data.</text>
</comment>
<feature type="domain" description="D-isomer specific 2-hydroxyacid dehydrogenase NAD-binding" evidence="10">
    <location>
        <begin position="102"/>
        <end position="277"/>
    </location>
</feature>
<feature type="domain" description="D-isomer specific 2-hydroxyacid dehydrogenase catalytic" evidence="9">
    <location>
        <begin position="3"/>
        <end position="309"/>
    </location>
</feature>
<sequence>MYIITEPLLDEGLKILRTIGEVRVIENTNPENLKAEIRNADAIVVKFARITKECIDVAHHLKVIAKHGVGTDNIDVERATERGIWVVNVPAANADSVAEFTIGLILAITRRIPEGVQQIKEGKWERESLLGLELTGKTLGIIGFGTIGQKVARKIKGFDMKLLTYDPFVSKEKAAELGAVLVDLDTLLRESDIITLHLPLNKETRGLIGERELKMVKPSSFLINAARSEIVDKKALISAIKEKRLAGVALDVFETEPPPSNDELLALPNVYATPHIAAMTKQVQENIVRTVCSDVVRVLKGEAPVNAINRV</sequence>
<evidence type="ECO:0000259" key="9">
    <source>
        <dbReference type="Pfam" id="PF00389"/>
    </source>
</evidence>
<dbReference type="SUPFAM" id="SSF52283">
    <property type="entry name" value="Formate/glycerate dehydrogenase catalytic domain-like"/>
    <property type="match status" value="1"/>
</dbReference>
<comment type="catalytic activity">
    <reaction evidence="7">
        <text>(R)-2-hydroxyglutarate + NAD(+) = 2-oxoglutarate + NADH + H(+)</text>
        <dbReference type="Rhea" id="RHEA:49612"/>
        <dbReference type="ChEBI" id="CHEBI:15378"/>
        <dbReference type="ChEBI" id="CHEBI:15801"/>
        <dbReference type="ChEBI" id="CHEBI:16810"/>
        <dbReference type="ChEBI" id="CHEBI:57540"/>
        <dbReference type="ChEBI" id="CHEBI:57945"/>
        <dbReference type="EC" id="1.1.1.399"/>
    </reaction>
</comment>
<dbReference type="Gene3D" id="3.40.50.720">
    <property type="entry name" value="NAD(P)-binding Rossmann-like Domain"/>
    <property type="match status" value="2"/>
</dbReference>
<dbReference type="GO" id="GO:0051287">
    <property type="term" value="F:NAD binding"/>
    <property type="evidence" value="ECO:0007669"/>
    <property type="project" value="InterPro"/>
</dbReference>
<dbReference type="FunFam" id="3.40.50.720:FF:000021">
    <property type="entry name" value="D-3-phosphoglycerate dehydrogenase"/>
    <property type="match status" value="1"/>
</dbReference>
<dbReference type="GO" id="GO:0016616">
    <property type="term" value="F:oxidoreductase activity, acting on the CH-OH group of donors, NAD or NADP as acceptor"/>
    <property type="evidence" value="ECO:0007669"/>
    <property type="project" value="InterPro"/>
</dbReference>
<evidence type="ECO:0000313" key="11">
    <source>
        <dbReference type="EMBL" id="KYH30550.1"/>
    </source>
</evidence>
<dbReference type="PANTHER" id="PTHR42789:SF1">
    <property type="entry name" value="D-ISOMER SPECIFIC 2-HYDROXYACID DEHYDROGENASE FAMILY PROTEIN (AFU_ORTHOLOGUE AFUA_6G10090)"/>
    <property type="match status" value="1"/>
</dbReference>
<accession>A0A151ASJ2</accession>
<dbReference type="EMBL" id="LTBC01000031">
    <property type="protein sequence ID" value="KYH30550.1"/>
    <property type="molecule type" value="Genomic_DNA"/>
</dbReference>
<comment type="similarity">
    <text evidence="2 8">Belongs to the D-isomer specific 2-hydroxyacid dehydrogenase family.</text>
</comment>
<evidence type="ECO:0000259" key="10">
    <source>
        <dbReference type="Pfam" id="PF02826"/>
    </source>
</evidence>
<evidence type="ECO:0000256" key="1">
    <source>
        <dbReference type="ARBA" id="ARBA00003800"/>
    </source>
</evidence>
<organism evidence="11 12">
    <name type="scientific">Moorella mulderi DSM 14980</name>
    <dbReference type="NCBI Taxonomy" id="1122241"/>
    <lineage>
        <taxon>Bacteria</taxon>
        <taxon>Bacillati</taxon>
        <taxon>Bacillota</taxon>
        <taxon>Clostridia</taxon>
        <taxon>Neomoorellales</taxon>
        <taxon>Neomoorellaceae</taxon>
        <taxon>Neomoorella</taxon>
    </lineage>
</organism>
<dbReference type="EC" id="1.1.1.399" evidence="3"/>